<accession>A0ABR1BDK9</accession>
<organism evidence="1 2">
    <name type="scientific">Polyplax serrata</name>
    <name type="common">Common mouse louse</name>
    <dbReference type="NCBI Taxonomy" id="468196"/>
    <lineage>
        <taxon>Eukaryota</taxon>
        <taxon>Metazoa</taxon>
        <taxon>Ecdysozoa</taxon>
        <taxon>Arthropoda</taxon>
        <taxon>Hexapoda</taxon>
        <taxon>Insecta</taxon>
        <taxon>Pterygota</taxon>
        <taxon>Neoptera</taxon>
        <taxon>Paraneoptera</taxon>
        <taxon>Psocodea</taxon>
        <taxon>Troctomorpha</taxon>
        <taxon>Phthiraptera</taxon>
        <taxon>Anoplura</taxon>
        <taxon>Polyplacidae</taxon>
        <taxon>Polyplax</taxon>
    </lineage>
</organism>
<reference evidence="1 2" key="1">
    <citation type="submission" date="2023-09" db="EMBL/GenBank/DDBJ databases">
        <title>Genomes of two closely related lineages of the louse Polyplax serrata with different host specificities.</title>
        <authorList>
            <person name="Martinu J."/>
            <person name="Tarabai H."/>
            <person name="Stefka J."/>
            <person name="Hypsa V."/>
        </authorList>
    </citation>
    <scope>NUCLEOTIDE SEQUENCE [LARGE SCALE GENOMIC DNA]</scope>
    <source>
        <strain evidence="1">98ZLc_SE</strain>
    </source>
</reference>
<gene>
    <name evidence="1" type="ORF">RUM44_012507</name>
</gene>
<protein>
    <submittedName>
        <fullName evidence="1">Uncharacterized protein</fullName>
    </submittedName>
</protein>
<comment type="caution">
    <text evidence="1">The sequence shown here is derived from an EMBL/GenBank/DDBJ whole genome shotgun (WGS) entry which is preliminary data.</text>
</comment>
<dbReference type="EMBL" id="JAWJWF010000001">
    <property type="protein sequence ID" value="KAK6640810.1"/>
    <property type="molecule type" value="Genomic_DNA"/>
</dbReference>
<keyword evidence="2" id="KW-1185">Reference proteome</keyword>
<dbReference type="Proteomes" id="UP001359485">
    <property type="component" value="Unassembled WGS sequence"/>
</dbReference>
<proteinExistence type="predicted"/>
<evidence type="ECO:0000313" key="1">
    <source>
        <dbReference type="EMBL" id="KAK6640810.1"/>
    </source>
</evidence>
<sequence>MENNAIRLLGDGAGSALKEYLFSSIWYNDEDDQTDADSTNPKDNEPLIKSNKNRIEAESDGFHNLTHHSQTQEEELTWCHSSCRAHPISHVAVPSRYQRNEVPKECHTYDSHWYRFRRKPNTPALGTLGFDISIKKSLVWYEGLPID</sequence>
<name>A0ABR1BDK9_POLSC</name>
<evidence type="ECO:0000313" key="2">
    <source>
        <dbReference type="Proteomes" id="UP001359485"/>
    </source>
</evidence>